<proteinExistence type="predicted"/>
<reference evidence="1" key="1">
    <citation type="submission" date="2016-03" db="EMBL/GenBank/DDBJ databases">
        <title>Mechanisms controlling the formation of the plant cell surface in tip-growing cells are functionally conserved among land plants.</title>
        <authorList>
            <person name="Honkanen S."/>
            <person name="Jones V.A."/>
            <person name="Morieri G."/>
            <person name="Champion C."/>
            <person name="Hetherington A.J."/>
            <person name="Kelly S."/>
            <person name="Saint-Marcoux D."/>
            <person name="Proust H."/>
            <person name="Prescott H."/>
            <person name="Dolan L."/>
        </authorList>
    </citation>
    <scope>NUCLEOTIDE SEQUENCE [LARGE SCALE GENOMIC DNA]</scope>
    <source>
        <tissue evidence="1">Whole gametophyte</tissue>
    </source>
</reference>
<sequence length="230" mass="26220">MNVQSSHSALATLEASLYPVQTRITRKATRASLSSDLITFAKWRSSQLWGWILAQGRRSKHCHRKQLCEKEQTKELGSSFNYESHSYTPAPPSHHVHYRRLTMMIRILCPGVTSLETVGAEDGSYSRVGALELISDPRCHLERWIERKWSVVEWSGVEWRGAYLKLVTSLLFVSLVVDHLKLGKVNPRNQEPDGMASRILELQIETSLCELVIVVLETLTRRLCLHASLE</sequence>
<accession>A0A176VGW0</accession>
<dbReference type="Proteomes" id="UP000077202">
    <property type="component" value="Unassembled WGS sequence"/>
</dbReference>
<evidence type="ECO:0000313" key="1">
    <source>
        <dbReference type="EMBL" id="OAE19673.1"/>
    </source>
</evidence>
<gene>
    <name evidence="1" type="ORF">AXG93_1847s1360</name>
</gene>
<organism evidence="1 2">
    <name type="scientific">Marchantia polymorpha subsp. ruderalis</name>
    <dbReference type="NCBI Taxonomy" id="1480154"/>
    <lineage>
        <taxon>Eukaryota</taxon>
        <taxon>Viridiplantae</taxon>
        <taxon>Streptophyta</taxon>
        <taxon>Embryophyta</taxon>
        <taxon>Marchantiophyta</taxon>
        <taxon>Marchantiopsida</taxon>
        <taxon>Marchantiidae</taxon>
        <taxon>Marchantiales</taxon>
        <taxon>Marchantiaceae</taxon>
        <taxon>Marchantia</taxon>
    </lineage>
</organism>
<comment type="caution">
    <text evidence="1">The sequence shown here is derived from an EMBL/GenBank/DDBJ whole genome shotgun (WGS) entry which is preliminary data.</text>
</comment>
<protein>
    <submittedName>
        <fullName evidence="1">Uncharacterized protein</fullName>
    </submittedName>
</protein>
<evidence type="ECO:0000313" key="2">
    <source>
        <dbReference type="Proteomes" id="UP000077202"/>
    </source>
</evidence>
<name>A0A176VGW0_MARPO</name>
<dbReference type="AlphaFoldDB" id="A0A176VGW0"/>
<keyword evidence="2" id="KW-1185">Reference proteome</keyword>
<dbReference type="EMBL" id="LVLJ01003800">
    <property type="protein sequence ID" value="OAE19673.1"/>
    <property type="molecule type" value="Genomic_DNA"/>
</dbReference>